<sequence>MSNQAGEPGKSNTQRSWKQTVKGPLLFSLVLALIAGVVSTIAATGGSENALRFDIGLIMFGIAFIASLLLISLLIMAAKDNPEDLGTGAGVNRVSARPAKRKDFGH</sequence>
<keyword evidence="2" id="KW-1133">Transmembrane helix</keyword>
<evidence type="ECO:0000256" key="2">
    <source>
        <dbReference type="SAM" id="Phobius"/>
    </source>
</evidence>
<feature type="transmembrane region" description="Helical" evidence="2">
    <location>
        <begin position="55"/>
        <end position="75"/>
    </location>
</feature>
<gene>
    <name evidence="3" type="ORF">HD598_001576</name>
</gene>
<protein>
    <submittedName>
        <fullName evidence="3">Uncharacterized protein</fullName>
    </submittedName>
</protein>
<proteinExistence type="predicted"/>
<keyword evidence="2" id="KW-0472">Membrane</keyword>
<dbReference type="Proteomes" id="UP000580797">
    <property type="component" value="Unassembled WGS sequence"/>
</dbReference>
<dbReference type="EMBL" id="JACHDR010000001">
    <property type="protein sequence ID" value="MBB5512889.1"/>
    <property type="molecule type" value="Genomic_DNA"/>
</dbReference>
<dbReference type="AlphaFoldDB" id="A0A7W8TU02"/>
<evidence type="ECO:0000256" key="1">
    <source>
        <dbReference type="SAM" id="MobiDB-lite"/>
    </source>
</evidence>
<feature type="transmembrane region" description="Helical" evidence="2">
    <location>
        <begin position="25"/>
        <end position="43"/>
    </location>
</feature>
<evidence type="ECO:0000313" key="4">
    <source>
        <dbReference type="Proteomes" id="UP000580797"/>
    </source>
</evidence>
<reference evidence="3 4" key="1">
    <citation type="submission" date="2020-08" db="EMBL/GenBank/DDBJ databases">
        <title>Sequencing the genomes of 1000 actinobacteria strains.</title>
        <authorList>
            <person name="Klenk H.-P."/>
        </authorList>
    </citation>
    <scope>NUCLEOTIDE SEQUENCE [LARGE SCALE GENOMIC DNA]</scope>
    <source>
        <strain evidence="3 4">DSM 105783</strain>
    </source>
</reference>
<name>A0A7W8TU02_9MICC</name>
<keyword evidence="2" id="KW-0812">Transmembrane</keyword>
<comment type="caution">
    <text evidence="3">The sequence shown here is derived from an EMBL/GenBank/DDBJ whole genome shotgun (WGS) entry which is preliminary data.</text>
</comment>
<accession>A0A7W8TU02</accession>
<evidence type="ECO:0000313" key="3">
    <source>
        <dbReference type="EMBL" id="MBB5512889.1"/>
    </source>
</evidence>
<dbReference type="RefSeq" id="WP_232317986.1">
    <property type="nucleotide sequence ID" value="NZ_BAAARH010000021.1"/>
</dbReference>
<organism evidence="3 4">
    <name type="scientific">Neomicrococcus aestuarii</name>
    <dbReference type="NCBI Taxonomy" id="556325"/>
    <lineage>
        <taxon>Bacteria</taxon>
        <taxon>Bacillati</taxon>
        <taxon>Actinomycetota</taxon>
        <taxon>Actinomycetes</taxon>
        <taxon>Micrococcales</taxon>
        <taxon>Micrococcaceae</taxon>
        <taxon>Neomicrococcus</taxon>
    </lineage>
</organism>
<feature type="region of interest" description="Disordered" evidence="1">
    <location>
        <begin position="86"/>
        <end position="106"/>
    </location>
</feature>